<feature type="compositionally biased region" description="Basic and acidic residues" evidence="1">
    <location>
        <begin position="649"/>
        <end position="678"/>
    </location>
</feature>
<feature type="region of interest" description="Disordered" evidence="1">
    <location>
        <begin position="487"/>
        <end position="678"/>
    </location>
</feature>
<dbReference type="PANTHER" id="PTHR12162">
    <property type="entry name" value="NIBRIN-RELATED"/>
    <property type="match status" value="1"/>
</dbReference>
<feature type="compositionally biased region" description="Polar residues" evidence="1">
    <location>
        <begin position="513"/>
        <end position="527"/>
    </location>
</feature>
<proteinExistence type="predicted"/>
<feature type="compositionally biased region" description="Basic and acidic residues" evidence="1">
    <location>
        <begin position="614"/>
        <end position="633"/>
    </location>
</feature>
<feature type="compositionally biased region" description="Polar residues" evidence="1">
    <location>
        <begin position="541"/>
        <end position="553"/>
    </location>
</feature>
<name>A0ABR3IXX3_9AGAR</name>
<accession>A0ABR3IXX3</accession>
<protein>
    <recommendedName>
        <fullName evidence="4">Nibrin second BRCT domain-containing protein</fullName>
    </recommendedName>
</protein>
<feature type="compositionally biased region" description="Basic residues" evidence="1">
    <location>
        <begin position="347"/>
        <end position="357"/>
    </location>
</feature>
<evidence type="ECO:0000313" key="3">
    <source>
        <dbReference type="Proteomes" id="UP001556367"/>
    </source>
</evidence>
<comment type="caution">
    <text evidence="2">The sequence shown here is derived from an EMBL/GenBank/DDBJ whole genome shotgun (WGS) entry which is preliminary data.</text>
</comment>
<feature type="compositionally biased region" description="Polar residues" evidence="1">
    <location>
        <begin position="771"/>
        <end position="781"/>
    </location>
</feature>
<keyword evidence="3" id="KW-1185">Reference proteome</keyword>
<organism evidence="2 3">
    <name type="scientific">Hohenbuehelia grisea</name>
    <dbReference type="NCBI Taxonomy" id="104357"/>
    <lineage>
        <taxon>Eukaryota</taxon>
        <taxon>Fungi</taxon>
        <taxon>Dikarya</taxon>
        <taxon>Basidiomycota</taxon>
        <taxon>Agaricomycotina</taxon>
        <taxon>Agaricomycetes</taxon>
        <taxon>Agaricomycetidae</taxon>
        <taxon>Agaricales</taxon>
        <taxon>Pleurotineae</taxon>
        <taxon>Pleurotaceae</taxon>
        <taxon>Hohenbuehelia</taxon>
    </lineage>
</organism>
<feature type="compositionally biased region" description="Basic residues" evidence="1">
    <location>
        <begin position="389"/>
        <end position="398"/>
    </location>
</feature>
<sequence length="968" mass="105502">MKLFRDGQELGLNPGASAALETNDTIAVVTDIPIKVQWLPISCYQPPSKTKSSITAEACAVLGLNLVHTLSLPASHHLVSTVSSSPAIAASLLSLSHIVKPDWLSEIIRLGNLPRSDEESSDISLEQKFVLPPLNKYRPSFSTSLPPPLKTFKVWEPNEERMNLFKGIRFLFVGEKGCEIDGETKDVVSKGGAEYEVFNVNSGQGRWHQVLTKGIRRVKDGGKAFVVVGDKTAIRAAVGDDGWTEMHGKLSSCGMDFVRRESIIEAVMYIDITQVTRASSDIELDEAETPTSPLPSFIPNTHLEEPSMPPSQTLHLPEQQAARRPTPEPSALQQDSGPDPEPEPIRRPTKRLTRRATSRQPSQDASIAELPPTPPALVVAPEETDVPRPRKALTRRARPNAPSIIGIDDASMTIDSVPDVSGPSAELAPHQPEKPPSAVAPTPRRSRLKRRVGTQADDDMFAVPILPGVPEEEPPLKKFKALFEASDPDKLGISSAEDYERFTQDFGFEGADTDTQTQTQSHAQTGDQGLGAIREEEEESQSGASMQVDTSSRGTKRRAAEASLGSPNSQTLPKKRAALEDATTVDPNHPPAGAQSRAAVRATSRPPVSQGQSSKDKPSTDSKRGAEPGKPDQDTAFLQAVASMKRGKRKEDDFDREFNQLKISKPDLQAEREEPEKEWEVLADFGDDSGVRGNFMVVVEMDVYTGEGPVRPRQQQQQLRDRGVLRPEWQNLPNFKKFKKKGVEAVQRRKVDLVVSEAGDYGMGAAYWKGGNSQHAQSRSQFPKRDETDNDAQPSEPLFEDSKSTQTLDGDDFNTQPAHLSKGKGRQVLDDDDFNEEPAVTAPRKSSRKPPSRAASTAPSQRSTRATRASKPPAKSQPLFIGDSDDDHHIKVEDDAEFGEALVGDSGGDQGADGPEPSGRSGKKTAVQKPKATKGTTRGKKAPAPRIVDDDSDDEAVFRGFKGKKRGR</sequence>
<dbReference type="InterPro" id="IPR040227">
    <property type="entry name" value="Nibrin-rel"/>
</dbReference>
<feature type="region of interest" description="Disordered" evidence="1">
    <location>
        <begin position="764"/>
        <end position="968"/>
    </location>
</feature>
<feature type="region of interest" description="Disordered" evidence="1">
    <location>
        <begin position="283"/>
        <end position="471"/>
    </location>
</feature>
<evidence type="ECO:0000313" key="2">
    <source>
        <dbReference type="EMBL" id="KAL0948092.1"/>
    </source>
</evidence>
<dbReference type="EMBL" id="JASNQZ010000014">
    <property type="protein sequence ID" value="KAL0948092.1"/>
    <property type="molecule type" value="Genomic_DNA"/>
</dbReference>
<dbReference type="PANTHER" id="PTHR12162:SF0">
    <property type="entry name" value="NIBRIN"/>
    <property type="match status" value="1"/>
</dbReference>
<feature type="compositionally biased region" description="Polar residues" evidence="1">
    <location>
        <begin position="854"/>
        <end position="867"/>
    </location>
</feature>
<evidence type="ECO:0000256" key="1">
    <source>
        <dbReference type="SAM" id="MobiDB-lite"/>
    </source>
</evidence>
<reference evidence="3" key="1">
    <citation type="submission" date="2024-06" db="EMBL/GenBank/DDBJ databases">
        <title>Multi-omics analyses provide insights into the biosynthesis of the anticancer antibiotic pleurotin in Hohenbuehelia grisea.</title>
        <authorList>
            <person name="Weaver J.A."/>
            <person name="Alberti F."/>
        </authorList>
    </citation>
    <scope>NUCLEOTIDE SEQUENCE [LARGE SCALE GENOMIC DNA]</scope>
    <source>
        <strain evidence="3">T-177</strain>
    </source>
</reference>
<feature type="compositionally biased region" description="Polar residues" evidence="1">
    <location>
        <begin position="804"/>
        <end position="818"/>
    </location>
</feature>
<gene>
    <name evidence="2" type="ORF">HGRIS_010713</name>
</gene>
<dbReference type="Proteomes" id="UP001556367">
    <property type="component" value="Unassembled WGS sequence"/>
</dbReference>
<evidence type="ECO:0008006" key="4">
    <source>
        <dbReference type="Google" id="ProtNLM"/>
    </source>
</evidence>